<dbReference type="RefSeq" id="WP_013707909.1">
    <property type="nucleotide sequence ID" value="NC_015389.1"/>
</dbReference>
<evidence type="ECO:0000313" key="2">
    <source>
        <dbReference type="Proteomes" id="UP000006851"/>
    </source>
</evidence>
<dbReference type="STRING" id="700015.Corgl_0037"/>
<reference evidence="2" key="1">
    <citation type="journal article" date="2013" name="Stand. Genomic Sci.">
        <title>Complete genome sequence of Coriobacterium glomerans type strain (PW2(T)) from the midgut of Pyrrhocoris apterus L. (red soldier bug).</title>
        <authorList>
            <person name="Stackebrandt E."/>
            <person name="Zeytun A."/>
            <person name="Lapidus A."/>
            <person name="Nolan M."/>
            <person name="Lucas S."/>
            <person name="Hammon N."/>
            <person name="Deshpande S."/>
            <person name="Cheng J.F."/>
            <person name="Tapia R."/>
            <person name="Goodwin L.A."/>
            <person name="Pitluck S."/>
            <person name="Liolios K."/>
            <person name="Pagani I."/>
            <person name="Ivanova N."/>
            <person name="Mavromatis K."/>
            <person name="Mikhailova N."/>
            <person name="Huntemann M."/>
            <person name="Pati A."/>
            <person name="Chen A."/>
            <person name="Palaniappan K."/>
            <person name="Chang Y.J."/>
            <person name="Land M."/>
            <person name="Hauser L."/>
            <person name="Rohde M."/>
            <person name="Pukall R."/>
            <person name="Goker M."/>
            <person name="Detter J.C."/>
            <person name="Woyke T."/>
            <person name="Bristow J."/>
            <person name="Eisen J.A."/>
            <person name="Markowitz V."/>
            <person name="Hugenholtz P."/>
            <person name="Kyrpides N.C."/>
            <person name="Klenk H.P."/>
        </authorList>
    </citation>
    <scope>NUCLEOTIDE SEQUENCE</scope>
    <source>
        <strain evidence="2">ATCC 49209 / DSM 20642 / JCM 10262 / PW2</strain>
    </source>
</reference>
<keyword evidence="2" id="KW-1185">Reference proteome</keyword>
<evidence type="ECO:0008006" key="3">
    <source>
        <dbReference type="Google" id="ProtNLM"/>
    </source>
</evidence>
<evidence type="ECO:0000313" key="1">
    <source>
        <dbReference type="EMBL" id="AEB06166.1"/>
    </source>
</evidence>
<dbReference type="eggNOG" id="ENOG5031TTK">
    <property type="taxonomic scope" value="Bacteria"/>
</dbReference>
<protein>
    <recommendedName>
        <fullName evidence="3">Lipoprotein</fullName>
    </recommendedName>
</protein>
<organism evidence="1 2">
    <name type="scientific">Coriobacterium glomerans (strain ATCC 49209 / DSM 20642 / JCM 10262 / PW2)</name>
    <dbReference type="NCBI Taxonomy" id="700015"/>
    <lineage>
        <taxon>Bacteria</taxon>
        <taxon>Bacillati</taxon>
        <taxon>Actinomycetota</taxon>
        <taxon>Coriobacteriia</taxon>
        <taxon>Coriobacteriales</taxon>
        <taxon>Coriobacteriaceae</taxon>
        <taxon>Coriobacterium</taxon>
    </lineage>
</organism>
<dbReference type="Proteomes" id="UP000006851">
    <property type="component" value="Chromosome"/>
</dbReference>
<gene>
    <name evidence="1" type="ordered locus">Corgl_0037</name>
</gene>
<name>F2N6W7_CORGP</name>
<dbReference type="EMBL" id="CP002628">
    <property type="protein sequence ID" value="AEB06166.1"/>
    <property type="molecule type" value="Genomic_DNA"/>
</dbReference>
<sequence length="188" mass="20758">MNSNAMKRKTVVASLFAIIVICAVLLGGCGGPSDADIIRTKISENLDSVKQLKDDTIDKMIGDGADSIKEYGIDPKEVTRSLFDKFDYKINSIDVNGNKATAHVTLTCKSFKEIMTKFQEKIFAQAMQNHAKTGSDDFNKIMKDALESSVDQADPRDTDCDFNFTKKTDEWSADATQSDELARALGQR</sequence>
<dbReference type="PROSITE" id="PS51257">
    <property type="entry name" value="PROKAR_LIPOPROTEIN"/>
    <property type="match status" value="1"/>
</dbReference>
<proteinExistence type="predicted"/>
<accession>F2N6W7</accession>
<dbReference type="HOGENOM" id="CLU_107077_0_0_11"/>
<dbReference type="AlphaFoldDB" id="F2N6W7"/>
<dbReference type="KEGG" id="cgo:Corgl_0037"/>
<dbReference type="OrthoDB" id="3182075at2"/>